<gene>
    <name evidence="2" type="ORF">BCR34DRAFT_567224</name>
</gene>
<proteinExistence type="predicted"/>
<organism evidence="2 3">
    <name type="scientific">Clohesyomyces aquaticus</name>
    <dbReference type="NCBI Taxonomy" id="1231657"/>
    <lineage>
        <taxon>Eukaryota</taxon>
        <taxon>Fungi</taxon>
        <taxon>Dikarya</taxon>
        <taxon>Ascomycota</taxon>
        <taxon>Pezizomycotina</taxon>
        <taxon>Dothideomycetes</taxon>
        <taxon>Pleosporomycetidae</taxon>
        <taxon>Pleosporales</taxon>
        <taxon>Lindgomycetaceae</taxon>
        <taxon>Clohesyomyces</taxon>
    </lineage>
</organism>
<name>A0A1Y1ZIZ9_9PLEO</name>
<evidence type="ECO:0000256" key="1">
    <source>
        <dbReference type="SAM" id="MobiDB-lite"/>
    </source>
</evidence>
<reference evidence="2 3" key="1">
    <citation type="submission" date="2016-07" db="EMBL/GenBank/DDBJ databases">
        <title>Pervasive Adenine N6-methylation of Active Genes in Fungi.</title>
        <authorList>
            <consortium name="DOE Joint Genome Institute"/>
            <person name="Mondo S.J."/>
            <person name="Dannebaum R.O."/>
            <person name="Kuo R.C."/>
            <person name="Labutti K."/>
            <person name="Haridas S."/>
            <person name="Kuo A."/>
            <person name="Salamov A."/>
            <person name="Ahrendt S.R."/>
            <person name="Lipzen A."/>
            <person name="Sullivan W."/>
            <person name="Andreopoulos W.B."/>
            <person name="Clum A."/>
            <person name="Lindquist E."/>
            <person name="Daum C."/>
            <person name="Ramamoorthy G.K."/>
            <person name="Gryganskyi A."/>
            <person name="Culley D."/>
            <person name="Magnuson J.K."/>
            <person name="James T.Y."/>
            <person name="O'Malley M.A."/>
            <person name="Stajich J.E."/>
            <person name="Spatafora J.W."/>
            <person name="Visel A."/>
            <person name="Grigoriev I.V."/>
        </authorList>
    </citation>
    <scope>NUCLEOTIDE SEQUENCE [LARGE SCALE GENOMIC DNA]</scope>
    <source>
        <strain evidence="2 3">CBS 115471</strain>
    </source>
</reference>
<dbReference type="Proteomes" id="UP000193144">
    <property type="component" value="Unassembled WGS sequence"/>
</dbReference>
<evidence type="ECO:0000313" key="2">
    <source>
        <dbReference type="EMBL" id="ORY10159.1"/>
    </source>
</evidence>
<protein>
    <submittedName>
        <fullName evidence="2">Uncharacterized protein</fullName>
    </submittedName>
</protein>
<keyword evidence="3" id="KW-1185">Reference proteome</keyword>
<feature type="region of interest" description="Disordered" evidence="1">
    <location>
        <begin position="1"/>
        <end position="33"/>
    </location>
</feature>
<evidence type="ECO:0000313" key="3">
    <source>
        <dbReference type="Proteomes" id="UP000193144"/>
    </source>
</evidence>
<comment type="caution">
    <text evidence="2">The sequence shown here is derived from an EMBL/GenBank/DDBJ whole genome shotgun (WGS) entry which is preliminary data.</text>
</comment>
<sequence length="816" mass="89954">MTAHERASPASTRQTLFYSRQELPQDNDSGNTSKLQFTTFIDQMASPGSSGSPQSNTPNPSAISAQWQLNETANSGITIAKGVLRAATSDNVQPIAIISADAFGATLAMCQEAQLRVERAAIKDHTSYVVEFLRSSIGYAKDDCAIQLASSHSGLRFLGLAATLICMADTFTASQALELMITSSAARGQILPSTSQLQHLLVALEHKLNRIGFAESVIGWETFITEHPAVPDKFRIFNRMAIDHPSKESMRALVDAFRNLDRLGSATSIEIKAGTCCPWVVAFTKWCLGEPPNIVLQNGTVLIGESQTAVTVVVIMSVIEPVFGREEATRHIDTIVMEAREVEFEITVYRDLLEPRQLWSEKHSGAQQKPWHGMVTVESYGKRRLKEYGLIDNKAFRQAIHHSVKLVTSTIQAHHPRYRPLRQEFGGTLASGLRHENERMGPLPSDLATYKSTIFPADHDLRSTLCNFLGIQEDDHVPLPQLDKDSDLMSLPLVEIHVRKLKERCKCERCSGDLGEQLAECRITDFIDVLTQLTAEVIALSLFDCTEPILVHAGGARLPGTKALDRNDFIAATELVIRGAISASCTVAEIWNLALTLVGHNAGTNLKRRTWIASASRGQVMYPQIFDSAIIETRSVLKLGGGPGKLFHEGSSYKFVCGETERQWNAAAKSTVWINNPVDRPLNLVPNDSLEWQIRKGDDTLHLTCGTTSLPKVFEPHWIVESLAQSVFLRSCAHPESRVLEKPDKYSFYITPYYSNIGHGSVRIFEGRVGIVAVADNDGLRLFALSCGSPGVIRGKACIKCCLDLCRLAGFEYVIL</sequence>
<dbReference type="AlphaFoldDB" id="A0A1Y1ZIZ9"/>
<feature type="compositionally biased region" description="Polar residues" evidence="1">
    <location>
        <begin position="9"/>
        <end position="33"/>
    </location>
</feature>
<feature type="region of interest" description="Disordered" evidence="1">
    <location>
        <begin position="43"/>
        <end position="62"/>
    </location>
</feature>
<accession>A0A1Y1ZIZ9</accession>
<dbReference type="OrthoDB" id="3800105at2759"/>
<dbReference type="EMBL" id="MCFA01000076">
    <property type="protein sequence ID" value="ORY10159.1"/>
    <property type="molecule type" value="Genomic_DNA"/>
</dbReference>